<dbReference type="InterPro" id="IPR001466">
    <property type="entry name" value="Beta-lactam-related"/>
</dbReference>
<reference evidence="4 5" key="1">
    <citation type="submission" date="2016-08" db="EMBL/GenBank/DDBJ databases">
        <authorList>
            <person name="Seilhamer J.J."/>
        </authorList>
    </citation>
    <scope>NUCLEOTIDE SEQUENCE [LARGE SCALE GENOMIC DNA]</scope>
    <source>
        <strain evidence="4 5">KCTC 42603</strain>
    </source>
</reference>
<keyword evidence="5" id="KW-1185">Reference proteome</keyword>
<evidence type="ECO:0000259" key="3">
    <source>
        <dbReference type="Pfam" id="PF00144"/>
    </source>
</evidence>
<organism evidence="4 5">
    <name type="scientific">Alteromonas confluentis</name>
    <dbReference type="NCBI Taxonomy" id="1656094"/>
    <lineage>
        <taxon>Bacteria</taxon>
        <taxon>Pseudomonadati</taxon>
        <taxon>Pseudomonadota</taxon>
        <taxon>Gammaproteobacteria</taxon>
        <taxon>Alteromonadales</taxon>
        <taxon>Alteromonadaceae</taxon>
        <taxon>Alteromonas/Salinimonas group</taxon>
        <taxon>Alteromonas</taxon>
    </lineage>
</organism>
<evidence type="ECO:0000256" key="1">
    <source>
        <dbReference type="ARBA" id="ARBA00022801"/>
    </source>
</evidence>
<dbReference type="SUPFAM" id="SSF56601">
    <property type="entry name" value="beta-lactamase/transpeptidase-like"/>
    <property type="match status" value="1"/>
</dbReference>
<sequence length="524" mass="57702">MIRRFRRYATLTLATLIGVTPVPADTLSGQLVLQSKNRGQRVSGVFTTPGERARLRIFPMQYSQVIIEINHQIVYQGELSPTSEGPLILNDKSAVHAGENTLTLTLTEGDVAVAVDYPQLEIAGEDASLTDLQKRELRQIISRYSGTDPNTSLYPGAALLVARGGKILFAEGQGMAQYQGATDGELYPFTAPRKVHADTVFDLASVTKVVSTTAAIMHLVSERRLSLTDTLGELLPGMSGTDKAQITLKQLLTHRAGLWEWQPTWLHKKRSRSSVYTYLAALPLRYSPGEKRAYSDIGFMLLGEIVEHTTGSRLDEYVQNTVFAPLGMNHTRYLPPPEWRSNIAATSLGNGYEQHMVTSGKPYPILDKPPLSNTFSGYRNDVLNGEVNDGNAWYGLEGVAGHAGLFSTVQDLAVFCQTLLNGGGYGNTMLADPETLNQFLQTPFDTNQALGFWRFENGEGRESFGHSGFTGSEIMFRPDDQLIVIMLTNRQHNGLSIDGTYPSVKPAWNALLRALDGFWKSPQV</sequence>
<dbReference type="PANTHER" id="PTHR43283">
    <property type="entry name" value="BETA-LACTAMASE-RELATED"/>
    <property type="match status" value="1"/>
</dbReference>
<comment type="caution">
    <text evidence="4">The sequence shown here is derived from an EMBL/GenBank/DDBJ whole genome shotgun (WGS) entry which is preliminary data.</text>
</comment>
<dbReference type="STRING" id="1656094.BFC18_02820"/>
<keyword evidence="2" id="KW-0732">Signal</keyword>
<dbReference type="InterPro" id="IPR012338">
    <property type="entry name" value="Beta-lactam/transpept-like"/>
</dbReference>
<dbReference type="RefSeq" id="WP_070123420.1">
    <property type="nucleotide sequence ID" value="NZ_MDHN01000004.1"/>
</dbReference>
<dbReference type="GO" id="GO:0016787">
    <property type="term" value="F:hydrolase activity"/>
    <property type="evidence" value="ECO:0007669"/>
    <property type="project" value="UniProtKB-KW"/>
</dbReference>
<evidence type="ECO:0000313" key="4">
    <source>
        <dbReference type="EMBL" id="OFC72506.1"/>
    </source>
</evidence>
<dbReference type="PANTHER" id="PTHR43283:SF11">
    <property type="entry name" value="BETA-LACTAMASE-RELATED DOMAIN-CONTAINING PROTEIN"/>
    <property type="match status" value="1"/>
</dbReference>
<dbReference type="EMBL" id="MDHN01000004">
    <property type="protein sequence ID" value="OFC72506.1"/>
    <property type="molecule type" value="Genomic_DNA"/>
</dbReference>
<accession>A0A1E7ZG72</accession>
<protein>
    <recommendedName>
        <fullName evidence="3">Beta-lactamase-related domain-containing protein</fullName>
    </recommendedName>
</protein>
<evidence type="ECO:0000313" key="5">
    <source>
        <dbReference type="Proteomes" id="UP000175691"/>
    </source>
</evidence>
<dbReference type="AlphaFoldDB" id="A0A1E7ZG72"/>
<feature type="domain" description="Beta-lactamase-related" evidence="3">
    <location>
        <begin position="154"/>
        <end position="493"/>
    </location>
</feature>
<dbReference type="InterPro" id="IPR050789">
    <property type="entry name" value="Diverse_Enzym_Activities"/>
</dbReference>
<gene>
    <name evidence="4" type="ORF">BFC18_02820</name>
</gene>
<feature type="chain" id="PRO_5009209907" description="Beta-lactamase-related domain-containing protein" evidence="2">
    <location>
        <begin position="25"/>
        <end position="524"/>
    </location>
</feature>
<dbReference type="Proteomes" id="UP000175691">
    <property type="component" value="Unassembled WGS sequence"/>
</dbReference>
<proteinExistence type="predicted"/>
<dbReference type="Pfam" id="PF00144">
    <property type="entry name" value="Beta-lactamase"/>
    <property type="match status" value="1"/>
</dbReference>
<keyword evidence="1" id="KW-0378">Hydrolase</keyword>
<feature type="signal peptide" evidence="2">
    <location>
        <begin position="1"/>
        <end position="24"/>
    </location>
</feature>
<name>A0A1E7ZG72_9ALTE</name>
<evidence type="ECO:0000256" key="2">
    <source>
        <dbReference type="SAM" id="SignalP"/>
    </source>
</evidence>
<dbReference type="Gene3D" id="3.40.710.10">
    <property type="entry name" value="DD-peptidase/beta-lactamase superfamily"/>
    <property type="match status" value="1"/>
</dbReference>